<accession>A0A182QKH2</accession>
<name>A0A182QKH2_9DIPT</name>
<evidence type="ECO:0000313" key="1">
    <source>
        <dbReference type="EnsemblMetazoa" id="AFAF012055-PA"/>
    </source>
</evidence>
<reference evidence="2" key="1">
    <citation type="submission" date="2014-01" db="EMBL/GenBank/DDBJ databases">
        <title>The Genome Sequence of Anopheles farauti FAR1 (V2).</title>
        <authorList>
            <consortium name="The Broad Institute Genomics Platform"/>
            <person name="Neafsey D.E."/>
            <person name="Besansky N."/>
            <person name="Howell P."/>
            <person name="Walton C."/>
            <person name="Young S.K."/>
            <person name="Zeng Q."/>
            <person name="Gargeya S."/>
            <person name="Fitzgerald M."/>
            <person name="Haas B."/>
            <person name="Abouelleil A."/>
            <person name="Allen A.W."/>
            <person name="Alvarado L."/>
            <person name="Arachchi H.M."/>
            <person name="Berlin A.M."/>
            <person name="Chapman S.B."/>
            <person name="Gainer-Dewar J."/>
            <person name="Goldberg J."/>
            <person name="Griggs A."/>
            <person name="Gujja S."/>
            <person name="Hansen M."/>
            <person name="Howarth C."/>
            <person name="Imamovic A."/>
            <person name="Ireland A."/>
            <person name="Larimer J."/>
            <person name="McCowan C."/>
            <person name="Murphy C."/>
            <person name="Pearson M."/>
            <person name="Poon T.W."/>
            <person name="Priest M."/>
            <person name="Roberts A."/>
            <person name="Saif S."/>
            <person name="Shea T."/>
            <person name="Sisk P."/>
            <person name="Sykes S."/>
            <person name="Wortman J."/>
            <person name="Nusbaum C."/>
            <person name="Birren B."/>
        </authorList>
    </citation>
    <scope>NUCLEOTIDE SEQUENCE [LARGE SCALE GENOMIC DNA]</scope>
    <source>
        <strain evidence="2">FAR1</strain>
    </source>
</reference>
<dbReference type="AlphaFoldDB" id="A0A182QKH2"/>
<dbReference type="Proteomes" id="UP000075886">
    <property type="component" value="Unassembled WGS sequence"/>
</dbReference>
<protein>
    <submittedName>
        <fullName evidence="1">Uncharacterized protein</fullName>
    </submittedName>
</protein>
<dbReference type="EMBL" id="AXCN02001477">
    <property type="status" value="NOT_ANNOTATED_CDS"/>
    <property type="molecule type" value="Genomic_DNA"/>
</dbReference>
<evidence type="ECO:0000313" key="2">
    <source>
        <dbReference type="Proteomes" id="UP000075886"/>
    </source>
</evidence>
<sequence length="151" mass="15748">MSLRCFMMIAVVVVTTEVDVDWVVLALALALALEDASLVEPIRTVLPRMLPPPVASTRFSFILRLAKSVSMACWLGAVVVAVQLVGATATTVVVTDVDVDTDDAAGDAQSGELVTAPLLTVPALLVSLSSPAGRTFTVAVPRCGSNRMPVV</sequence>
<dbReference type="VEuPathDB" id="VectorBase:AFAF012055"/>
<dbReference type="EnsemblMetazoa" id="AFAF012055-RA">
    <property type="protein sequence ID" value="AFAF012055-PA"/>
    <property type="gene ID" value="AFAF012055"/>
</dbReference>
<organism evidence="1 2">
    <name type="scientific">Anopheles farauti</name>
    <dbReference type="NCBI Taxonomy" id="69004"/>
    <lineage>
        <taxon>Eukaryota</taxon>
        <taxon>Metazoa</taxon>
        <taxon>Ecdysozoa</taxon>
        <taxon>Arthropoda</taxon>
        <taxon>Hexapoda</taxon>
        <taxon>Insecta</taxon>
        <taxon>Pterygota</taxon>
        <taxon>Neoptera</taxon>
        <taxon>Endopterygota</taxon>
        <taxon>Diptera</taxon>
        <taxon>Nematocera</taxon>
        <taxon>Culicoidea</taxon>
        <taxon>Culicidae</taxon>
        <taxon>Anophelinae</taxon>
        <taxon>Anopheles</taxon>
    </lineage>
</organism>
<keyword evidence="2" id="KW-1185">Reference proteome</keyword>
<reference evidence="1" key="2">
    <citation type="submission" date="2020-05" db="UniProtKB">
        <authorList>
            <consortium name="EnsemblMetazoa"/>
        </authorList>
    </citation>
    <scope>IDENTIFICATION</scope>
    <source>
        <strain evidence="1">FAR1</strain>
    </source>
</reference>
<proteinExistence type="predicted"/>